<dbReference type="PANTHER" id="PTHR23135:SF4">
    <property type="entry name" value="UDP-N-ACETYLMURAMOYL-L-ALANYL-D-GLUTAMATE--2,6-DIAMINOPIMELATE LIGASE MURE HOMOLOG, CHLOROPLASTIC"/>
    <property type="match status" value="1"/>
</dbReference>
<evidence type="ECO:0000256" key="6">
    <source>
        <dbReference type="ARBA" id="ARBA00022840"/>
    </source>
</evidence>
<dbReference type="SUPFAM" id="SSF53623">
    <property type="entry name" value="MurD-like peptide ligases, catalytic domain"/>
    <property type="match status" value="1"/>
</dbReference>
<gene>
    <name evidence="10" type="primary">murE</name>
    <name evidence="14" type="ORF">IV53_GL000947</name>
</gene>
<dbReference type="Gene3D" id="3.90.190.20">
    <property type="entry name" value="Mur ligase, C-terminal domain"/>
    <property type="match status" value="1"/>
</dbReference>
<dbReference type="EMBL" id="JQBZ01000025">
    <property type="protein sequence ID" value="KRN88976.1"/>
    <property type="molecule type" value="Genomic_DNA"/>
</dbReference>
<dbReference type="InterPro" id="IPR035911">
    <property type="entry name" value="MurE/MurF_N"/>
</dbReference>
<keyword evidence="5 10" id="KW-0547">Nucleotide-binding</keyword>
<comment type="caution">
    <text evidence="14">The sequence shown here is derived from an EMBL/GenBank/DDBJ whole genome shotgun (WGS) entry which is preliminary data.</text>
</comment>
<comment type="pathway">
    <text evidence="1 10 11">Cell wall biogenesis; peptidoglycan biosynthesis.</text>
</comment>
<dbReference type="SUPFAM" id="SSF53244">
    <property type="entry name" value="MurD-like peptide ligases, peptide-binding domain"/>
    <property type="match status" value="1"/>
</dbReference>
<comment type="PTM">
    <text evidence="10">Carboxylation is probably crucial for Mg(2+) binding and, consequently, for the gamma-phosphate positioning of ATP.</text>
</comment>
<organism evidence="14 15">
    <name type="scientific">Ligilactobacillus ceti DSM 22408</name>
    <dbReference type="NCBI Taxonomy" id="1122146"/>
    <lineage>
        <taxon>Bacteria</taxon>
        <taxon>Bacillati</taxon>
        <taxon>Bacillota</taxon>
        <taxon>Bacilli</taxon>
        <taxon>Lactobacillales</taxon>
        <taxon>Lactobacillaceae</taxon>
        <taxon>Ligilactobacillus</taxon>
    </lineage>
</organism>
<dbReference type="GO" id="GO:0000287">
    <property type="term" value="F:magnesium ion binding"/>
    <property type="evidence" value="ECO:0007669"/>
    <property type="project" value="UniProtKB-UniRule"/>
</dbReference>
<dbReference type="InterPro" id="IPR036615">
    <property type="entry name" value="Mur_ligase_C_dom_sf"/>
</dbReference>
<dbReference type="Gene3D" id="3.40.1390.10">
    <property type="entry name" value="MurE/MurF, N-terminal domain"/>
    <property type="match status" value="1"/>
</dbReference>
<dbReference type="GO" id="GO:0005737">
    <property type="term" value="C:cytoplasm"/>
    <property type="evidence" value="ECO:0007669"/>
    <property type="project" value="UniProtKB-SubCell"/>
</dbReference>
<feature type="domain" description="Mur ligase central" evidence="13">
    <location>
        <begin position="113"/>
        <end position="315"/>
    </location>
</feature>
<dbReference type="UniPathway" id="UPA00219"/>
<keyword evidence="10 11" id="KW-0131">Cell cycle</keyword>
<dbReference type="InterPro" id="IPR004101">
    <property type="entry name" value="Mur_ligase_C"/>
</dbReference>
<dbReference type="GO" id="GO:0005524">
    <property type="term" value="F:ATP binding"/>
    <property type="evidence" value="ECO:0007669"/>
    <property type="project" value="UniProtKB-UniRule"/>
</dbReference>
<comment type="function">
    <text evidence="10">Catalyzes the addition of an amino acid to the nucleotide precursor UDP-N-acetylmuramoyl-L-alanyl-D-glutamate (UMAG) in the biosynthesis of bacterial cell-wall peptidoglycan.</text>
</comment>
<feature type="binding site" evidence="10">
    <location>
        <begin position="115"/>
        <end position="121"/>
    </location>
    <ligand>
        <name>ATP</name>
        <dbReference type="ChEBI" id="CHEBI:30616"/>
    </ligand>
</feature>
<evidence type="ECO:0000256" key="10">
    <source>
        <dbReference type="HAMAP-Rule" id="MF_00208"/>
    </source>
</evidence>
<dbReference type="EC" id="6.3.2.-" evidence="10"/>
<comment type="subcellular location">
    <subcellularLocation>
        <location evidence="10 11">Cytoplasm</location>
    </subcellularLocation>
</comment>
<keyword evidence="8 10" id="KW-0573">Peptidoglycan synthesis</keyword>
<dbReference type="Proteomes" id="UP000051500">
    <property type="component" value="Unassembled WGS sequence"/>
</dbReference>
<dbReference type="GO" id="GO:0004326">
    <property type="term" value="F:tetrahydrofolylpolyglutamate synthase activity"/>
    <property type="evidence" value="ECO:0007669"/>
    <property type="project" value="InterPro"/>
</dbReference>
<dbReference type="GO" id="GO:0009252">
    <property type="term" value="P:peptidoglycan biosynthetic process"/>
    <property type="evidence" value="ECO:0007669"/>
    <property type="project" value="UniProtKB-UniRule"/>
</dbReference>
<protein>
    <recommendedName>
        <fullName evidence="10">UDP-N-acetylmuramyl-tripeptide synthetase</fullName>
        <ecNumber evidence="10">6.3.2.-</ecNumber>
    </recommendedName>
    <alternativeName>
        <fullName evidence="10">UDP-MurNAc-tripeptide synthetase</fullName>
    </alternativeName>
</protein>
<keyword evidence="15" id="KW-1185">Reference proteome</keyword>
<dbReference type="PANTHER" id="PTHR23135">
    <property type="entry name" value="MUR LIGASE FAMILY MEMBER"/>
    <property type="match status" value="1"/>
</dbReference>
<dbReference type="NCBIfam" id="TIGR01085">
    <property type="entry name" value="murE"/>
    <property type="match status" value="1"/>
</dbReference>
<dbReference type="Pfam" id="PF02875">
    <property type="entry name" value="Mur_ligase_C"/>
    <property type="match status" value="1"/>
</dbReference>
<keyword evidence="3 10" id="KW-0963">Cytoplasm</keyword>
<dbReference type="STRING" id="1122146.IV53_GL000947"/>
<evidence type="ECO:0000256" key="7">
    <source>
        <dbReference type="ARBA" id="ARBA00022960"/>
    </source>
</evidence>
<evidence type="ECO:0000256" key="4">
    <source>
        <dbReference type="ARBA" id="ARBA00022598"/>
    </source>
</evidence>
<dbReference type="NCBIfam" id="NF001126">
    <property type="entry name" value="PRK00139.1-4"/>
    <property type="match status" value="1"/>
</dbReference>
<comment type="caution">
    <text evidence="10">Lacks conserved residue(s) required for the propagation of feature annotation.</text>
</comment>
<feature type="binding site" evidence="10">
    <location>
        <position position="156"/>
    </location>
    <ligand>
        <name>UDP-N-acetyl-alpha-D-muramoyl-L-alanyl-D-glutamate</name>
        <dbReference type="ChEBI" id="CHEBI:83900"/>
    </ligand>
</feature>
<evidence type="ECO:0000313" key="14">
    <source>
        <dbReference type="EMBL" id="KRN88976.1"/>
    </source>
</evidence>
<reference evidence="14 15" key="1">
    <citation type="journal article" date="2015" name="Genome Announc.">
        <title>Expanding the biotechnology potential of lactobacilli through comparative genomics of 213 strains and associated genera.</title>
        <authorList>
            <person name="Sun Z."/>
            <person name="Harris H.M."/>
            <person name="McCann A."/>
            <person name="Guo C."/>
            <person name="Argimon S."/>
            <person name="Zhang W."/>
            <person name="Yang X."/>
            <person name="Jeffery I.B."/>
            <person name="Cooney J.C."/>
            <person name="Kagawa T.F."/>
            <person name="Liu W."/>
            <person name="Song Y."/>
            <person name="Salvetti E."/>
            <person name="Wrobel A."/>
            <person name="Rasinkangas P."/>
            <person name="Parkhill J."/>
            <person name="Rea M.C."/>
            <person name="O'Sullivan O."/>
            <person name="Ritari J."/>
            <person name="Douillard F.P."/>
            <person name="Paul Ross R."/>
            <person name="Yang R."/>
            <person name="Briner A.E."/>
            <person name="Felis G.E."/>
            <person name="de Vos W.M."/>
            <person name="Barrangou R."/>
            <person name="Klaenhammer T.R."/>
            <person name="Caufield P.W."/>
            <person name="Cui Y."/>
            <person name="Zhang H."/>
            <person name="O'Toole P.W."/>
        </authorList>
    </citation>
    <scope>NUCLEOTIDE SEQUENCE [LARGE SCALE GENOMIC DNA]</scope>
    <source>
        <strain evidence="14 15">DSM 22408</strain>
    </source>
</reference>
<dbReference type="SUPFAM" id="SSF63418">
    <property type="entry name" value="MurE/MurF N-terminal domain"/>
    <property type="match status" value="1"/>
</dbReference>
<evidence type="ECO:0000259" key="12">
    <source>
        <dbReference type="Pfam" id="PF02875"/>
    </source>
</evidence>
<dbReference type="InterPro" id="IPR018109">
    <property type="entry name" value="Folylpolyglutamate_synth_CS"/>
</dbReference>
<dbReference type="Gene3D" id="3.40.1190.10">
    <property type="entry name" value="Mur-like, catalytic domain"/>
    <property type="match status" value="1"/>
</dbReference>
<feature type="binding site" evidence="10">
    <location>
        <position position="34"/>
    </location>
    <ligand>
        <name>UDP-N-acetyl-alpha-D-muramoyl-L-alanyl-D-glutamate</name>
        <dbReference type="ChEBI" id="CHEBI:83900"/>
    </ligand>
</feature>
<feature type="domain" description="Mur ligase C-terminal" evidence="12">
    <location>
        <begin position="337"/>
        <end position="464"/>
    </location>
</feature>
<dbReference type="PATRIC" id="fig|1122146.4.peg.982"/>
<evidence type="ECO:0000256" key="3">
    <source>
        <dbReference type="ARBA" id="ARBA00022490"/>
    </source>
</evidence>
<evidence type="ECO:0000256" key="1">
    <source>
        <dbReference type="ARBA" id="ARBA00004752"/>
    </source>
</evidence>
<dbReference type="GO" id="GO:0008360">
    <property type="term" value="P:regulation of cell shape"/>
    <property type="evidence" value="ECO:0007669"/>
    <property type="project" value="UniProtKB-KW"/>
</dbReference>
<keyword evidence="6 10" id="KW-0067">ATP-binding</keyword>
<keyword evidence="10 11" id="KW-0132">Cell division</keyword>
<dbReference type="eggNOG" id="COG0769">
    <property type="taxonomic scope" value="Bacteria"/>
</dbReference>
<feature type="binding site" evidence="10">
    <location>
        <begin position="157"/>
        <end position="158"/>
    </location>
    <ligand>
        <name>UDP-N-acetyl-alpha-D-muramoyl-L-alanyl-D-glutamate</name>
        <dbReference type="ChEBI" id="CHEBI:83900"/>
    </ligand>
</feature>
<evidence type="ECO:0000313" key="15">
    <source>
        <dbReference type="Proteomes" id="UP000051500"/>
    </source>
</evidence>
<evidence type="ECO:0000256" key="8">
    <source>
        <dbReference type="ARBA" id="ARBA00022984"/>
    </source>
</evidence>
<comment type="similarity">
    <text evidence="2 10">Belongs to the MurCDEF family. MurE subfamily.</text>
</comment>
<dbReference type="GO" id="GO:0051301">
    <property type="term" value="P:cell division"/>
    <property type="evidence" value="ECO:0007669"/>
    <property type="project" value="UniProtKB-KW"/>
</dbReference>
<evidence type="ECO:0000256" key="9">
    <source>
        <dbReference type="ARBA" id="ARBA00023316"/>
    </source>
</evidence>
<keyword evidence="9 10" id="KW-0961">Cell wall biogenesis/degradation</keyword>
<name>A0A0R2KHV7_9LACO</name>
<feature type="binding site" evidence="10">
    <location>
        <position position="184"/>
    </location>
    <ligand>
        <name>UDP-N-acetyl-alpha-D-muramoyl-L-alanyl-D-glutamate</name>
        <dbReference type="ChEBI" id="CHEBI:83900"/>
    </ligand>
</feature>
<keyword evidence="7 10" id="KW-0133">Cell shape</keyword>
<dbReference type="InterPro" id="IPR005761">
    <property type="entry name" value="UDP-N-AcMur-Glu-dNH2Pim_ligase"/>
</dbReference>
<dbReference type="GO" id="GO:0071555">
    <property type="term" value="P:cell wall organization"/>
    <property type="evidence" value="ECO:0007669"/>
    <property type="project" value="UniProtKB-KW"/>
</dbReference>
<evidence type="ECO:0000259" key="13">
    <source>
        <dbReference type="Pfam" id="PF08245"/>
    </source>
</evidence>
<dbReference type="PROSITE" id="PS01011">
    <property type="entry name" value="FOLYLPOLYGLU_SYNT_1"/>
    <property type="match status" value="1"/>
</dbReference>
<accession>A0A0R2KHV7</accession>
<feature type="binding site" evidence="10">
    <location>
        <position position="192"/>
    </location>
    <ligand>
        <name>UDP-N-acetyl-alpha-D-muramoyl-L-alanyl-D-glutamate</name>
        <dbReference type="ChEBI" id="CHEBI:83900"/>
    </ligand>
</feature>
<dbReference type="InterPro" id="IPR013221">
    <property type="entry name" value="Mur_ligase_cen"/>
</dbReference>
<comment type="cofactor">
    <cofactor evidence="10">
        <name>Mg(2+)</name>
        <dbReference type="ChEBI" id="CHEBI:18420"/>
    </cofactor>
</comment>
<keyword evidence="10" id="KW-0460">Magnesium</keyword>
<proteinExistence type="inferred from homology"/>
<feature type="modified residue" description="N6-carboxylysine" evidence="10">
    <location>
        <position position="226"/>
    </location>
</feature>
<dbReference type="InterPro" id="IPR036565">
    <property type="entry name" value="Mur-like_cat_sf"/>
</dbReference>
<evidence type="ECO:0000256" key="2">
    <source>
        <dbReference type="ARBA" id="ARBA00005898"/>
    </source>
</evidence>
<keyword evidence="4 10" id="KW-0436">Ligase</keyword>
<dbReference type="Pfam" id="PF08245">
    <property type="entry name" value="Mur_ligase_M"/>
    <property type="match status" value="1"/>
</dbReference>
<evidence type="ECO:0000256" key="11">
    <source>
        <dbReference type="RuleBase" id="RU004135"/>
    </source>
</evidence>
<dbReference type="AlphaFoldDB" id="A0A0R2KHV7"/>
<dbReference type="HAMAP" id="MF_00208">
    <property type="entry name" value="MurE"/>
    <property type="match status" value="1"/>
</dbReference>
<sequence>MDFMELSQLLLGLDYEINNEKDLQLDVNDIIYDSRKAQPETLFLSIHGIDLNGDDYVLDAYERGCRIFILEQELQDLPTDTTVVLVSDTRQALSKMSANFFGHPSKEMTVVGVTGTKGKTTVANYIKKVLCGVGINAGVIGTMGIFYNDQEIETINTTPESYELNKTMRAMLDAGVTAVAMEVSSGGLMMNRVDDIDFDIGIFTNLSLDHIGPREHPTFEHYRDCKSRLFNLCKYGIINADDEYAEYMIEHATCPTTTYSVHHASDYQAHDIQLTRDGWHLGVAFTYDHKGEKTQTHISTPGEFSVLNALAVLATTQYLGVPKDEILKTLSRVTIDGRVEVLPVLDDVTVVIDFAHNGISLENVLTTLLDYHPKHLICVFGSIGNRAIIRRKELGDVAAKYCDVAVLTADNPDREDPQIIIDEIAESFVDSKCKVLKIADRSEAMYEAMKLAQPGDMVVIAGKGHEKYQVIDGKHVFYDERAEVIKAAERVKKEK</sequence>
<evidence type="ECO:0000256" key="5">
    <source>
        <dbReference type="ARBA" id="ARBA00022741"/>
    </source>
</evidence>